<reference evidence="6" key="1">
    <citation type="submission" date="2017-05" db="EMBL/GenBank/DDBJ databases">
        <authorList>
            <person name="Varghese N."/>
            <person name="Submissions S."/>
        </authorList>
    </citation>
    <scope>NUCLEOTIDE SEQUENCE</scope>
    <source>
        <strain evidence="6">Su22</strain>
    </source>
</reference>
<dbReference type="InterPro" id="IPR017900">
    <property type="entry name" value="4Fe4S_Fe_S_CS"/>
</dbReference>
<dbReference type="InterPro" id="IPR017927">
    <property type="entry name" value="FAD-bd_FR_type"/>
</dbReference>
<dbReference type="Gene3D" id="1.10.1060.10">
    <property type="entry name" value="Alpha-helical ferredoxin"/>
    <property type="match status" value="1"/>
</dbReference>
<proteinExistence type="predicted"/>
<dbReference type="Proteomes" id="UP001158066">
    <property type="component" value="Unassembled WGS sequence"/>
</dbReference>
<keyword evidence="2" id="KW-0408">Iron</keyword>
<sequence length="644" mass="73615">MSERRLYTLKKESLNAVLEIWNQQTPVYVPSGREKDITLQPMDEAQRTEDYINLTLPVKEMVFEQKEALFSWERGESGIQVENLAHRHAGNRILYGVRACDTYGIAYTDRFYLKEFLDPNYQSRRETVTIVAVNCLRAGKHCFCTSVGTGVFSTIGHDLALTELEEKYLVEVATEKGQDLIDAAAKWFAPAVSQLLQDKETLRQQVEESFPLKMDLTNLWDDMARTFDADFWLDEAHACIGCTGCTNVCPTCTCFNVVEEKQQEDRGERVRYWDSCQSDHFTRNAEHHNPRDAVSRVRYRIYDKLKYIEERFGYKGCSGCGRCTDVCPTYISIIDIIHAMQQTVREQATEPAVHQMTAMRHEIFDREINSRRGLYAPDVATITRMKQETPEIKRMFVKYDDPSLHEHYQHKGQFFQVTVFGEGEVPLSIPYGPEQQDELVFDFKNVGSVTEVLYQMQPGDKIGLRGPYGRGFPYETLKGRNLVFVGSGVAMAPLRTVLEPVLQHREDFGRVEIMASALRYEKLIYKEEMKAWSQVAGVTVHYALKDPTDEVKAHNGYVNDLLPGLNLEWQNTTALVCASPSRIKKVAKDLMTLGMKPSDILVTLETHMRCGAGKCGHCKVGSHYMCVDGPVFTYEEMMTLPPEY</sequence>
<keyword evidence="3" id="KW-0411">Iron-sulfur</keyword>
<comment type="caution">
    <text evidence="6">The sequence shown here is derived from an EMBL/GenBank/DDBJ whole genome shotgun (WGS) entry which is preliminary data.</text>
</comment>
<dbReference type="Pfam" id="PF17179">
    <property type="entry name" value="Fer4_22"/>
    <property type="match status" value="1"/>
</dbReference>
<dbReference type="GO" id="GO:0046872">
    <property type="term" value="F:metal ion binding"/>
    <property type="evidence" value="ECO:0007669"/>
    <property type="project" value="UniProtKB-KW"/>
</dbReference>
<dbReference type="InterPro" id="IPR009051">
    <property type="entry name" value="Helical_ferredxn"/>
</dbReference>
<dbReference type="PROSITE" id="PS51379">
    <property type="entry name" value="4FE4S_FER_2"/>
    <property type="match status" value="2"/>
</dbReference>
<evidence type="ECO:0000259" key="5">
    <source>
        <dbReference type="PROSITE" id="PS51384"/>
    </source>
</evidence>
<evidence type="ECO:0000256" key="1">
    <source>
        <dbReference type="ARBA" id="ARBA00022723"/>
    </source>
</evidence>
<dbReference type="SUPFAM" id="SSF46548">
    <property type="entry name" value="alpha-helical ferredoxin"/>
    <property type="match status" value="1"/>
</dbReference>
<evidence type="ECO:0000256" key="2">
    <source>
        <dbReference type="ARBA" id="ARBA00023004"/>
    </source>
</evidence>
<dbReference type="Gene3D" id="3.40.50.80">
    <property type="entry name" value="Nucleotide-binding domain of ferredoxin-NADP reductase (FNR) module"/>
    <property type="match status" value="1"/>
</dbReference>
<dbReference type="Gene3D" id="2.40.30.10">
    <property type="entry name" value="Translation factors"/>
    <property type="match status" value="1"/>
</dbReference>
<feature type="domain" description="4Fe-4S ferredoxin-type" evidence="4">
    <location>
        <begin position="229"/>
        <end position="260"/>
    </location>
</feature>
<dbReference type="PANTHER" id="PTHR40447">
    <property type="entry name" value="ANAEROBIC SULFITE REDUCTASE SUBUNIT A"/>
    <property type="match status" value="1"/>
</dbReference>
<accession>A0AA45WT99</accession>
<protein>
    <submittedName>
        <fullName evidence="6">NAD(P)H-flavin reductase</fullName>
    </submittedName>
</protein>
<dbReference type="Pfam" id="PF10418">
    <property type="entry name" value="DHODB_Fe-S_bind"/>
    <property type="match status" value="1"/>
</dbReference>
<dbReference type="InterPro" id="IPR039261">
    <property type="entry name" value="FNR_nucleotide-bd"/>
</dbReference>
<dbReference type="EMBL" id="FXUF01000001">
    <property type="protein sequence ID" value="SMP40849.1"/>
    <property type="molecule type" value="Genomic_DNA"/>
</dbReference>
<dbReference type="Pfam" id="PF00175">
    <property type="entry name" value="NAD_binding_1"/>
    <property type="match status" value="1"/>
</dbReference>
<evidence type="ECO:0000313" key="6">
    <source>
        <dbReference type="EMBL" id="SMP40849.1"/>
    </source>
</evidence>
<dbReference type="GO" id="GO:0051536">
    <property type="term" value="F:iron-sulfur cluster binding"/>
    <property type="evidence" value="ECO:0007669"/>
    <property type="project" value="UniProtKB-KW"/>
</dbReference>
<dbReference type="InterPro" id="IPR001433">
    <property type="entry name" value="OxRdtase_FAD/NAD-bd"/>
</dbReference>
<evidence type="ECO:0000256" key="3">
    <source>
        <dbReference type="ARBA" id="ARBA00023014"/>
    </source>
</evidence>
<evidence type="ECO:0000259" key="4">
    <source>
        <dbReference type="PROSITE" id="PS51379"/>
    </source>
</evidence>
<keyword evidence="1" id="KW-0479">Metal-binding</keyword>
<gene>
    <name evidence="6" type="ORF">SAMN06296020_101430</name>
</gene>
<dbReference type="PROSITE" id="PS51384">
    <property type="entry name" value="FAD_FR"/>
    <property type="match status" value="1"/>
</dbReference>
<evidence type="ECO:0000313" key="7">
    <source>
        <dbReference type="Proteomes" id="UP001158066"/>
    </source>
</evidence>
<organism evidence="6 7">
    <name type="scientific">Anoxynatronum buryatiense</name>
    <dbReference type="NCBI Taxonomy" id="489973"/>
    <lineage>
        <taxon>Bacteria</taxon>
        <taxon>Bacillati</taxon>
        <taxon>Bacillota</taxon>
        <taxon>Clostridia</taxon>
        <taxon>Eubacteriales</taxon>
        <taxon>Clostridiaceae</taxon>
        <taxon>Anoxynatronum</taxon>
    </lineage>
</organism>
<feature type="domain" description="4Fe-4S ferredoxin-type" evidence="4">
    <location>
        <begin position="308"/>
        <end position="339"/>
    </location>
</feature>
<dbReference type="PROSITE" id="PS00198">
    <property type="entry name" value="4FE4S_FER_1"/>
    <property type="match status" value="1"/>
</dbReference>
<name>A0AA45WT99_9CLOT</name>
<feature type="domain" description="FAD-binding FR-type" evidence="5">
    <location>
        <begin position="375"/>
        <end position="474"/>
    </location>
</feature>
<dbReference type="AlphaFoldDB" id="A0AA45WT99"/>
<dbReference type="SUPFAM" id="SSF52343">
    <property type="entry name" value="Ferredoxin reductase-like, C-terminal NADP-linked domain"/>
    <property type="match status" value="1"/>
</dbReference>
<dbReference type="InterPro" id="IPR017938">
    <property type="entry name" value="Riboflavin_synthase-like_b-brl"/>
</dbReference>
<dbReference type="InterPro" id="IPR019480">
    <property type="entry name" value="Dihydroorotate_DH_Fe-S-bd"/>
</dbReference>
<dbReference type="InterPro" id="IPR017896">
    <property type="entry name" value="4Fe4S_Fe-S-bd"/>
</dbReference>
<dbReference type="GO" id="GO:0016491">
    <property type="term" value="F:oxidoreductase activity"/>
    <property type="evidence" value="ECO:0007669"/>
    <property type="project" value="InterPro"/>
</dbReference>
<dbReference type="RefSeq" id="WP_283407771.1">
    <property type="nucleotide sequence ID" value="NZ_FXUF01000001.1"/>
</dbReference>
<dbReference type="SUPFAM" id="SSF63380">
    <property type="entry name" value="Riboflavin synthase domain-like"/>
    <property type="match status" value="1"/>
</dbReference>
<keyword evidence="7" id="KW-1185">Reference proteome</keyword>
<dbReference type="CDD" id="cd06221">
    <property type="entry name" value="sulfite_reductase_like"/>
    <property type="match status" value="1"/>
</dbReference>
<dbReference type="PANTHER" id="PTHR40447:SF1">
    <property type="entry name" value="ANAEROBIC SULFITE REDUCTASE SUBUNIT A"/>
    <property type="match status" value="1"/>
</dbReference>